<keyword evidence="3" id="KW-0378">Hydrolase</keyword>
<dbReference type="PANTHER" id="PTHR10357:SF179">
    <property type="entry name" value="NEUTRAL AND BASIC AMINO ACID TRANSPORT PROTEIN RBAT"/>
    <property type="match status" value="1"/>
</dbReference>
<dbReference type="Proteomes" id="UP000291933">
    <property type="component" value="Unassembled WGS sequence"/>
</dbReference>
<feature type="domain" description="Glycosyl hydrolase family 13 catalytic" evidence="2">
    <location>
        <begin position="24"/>
        <end position="435"/>
    </location>
</feature>
<accession>A0A4Q9KN82</accession>
<evidence type="ECO:0000313" key="3">
    <source>
        <dbReference type="EMBL" id="TBT96047.1"/>
    </source>
</evidence>
<dbReference type="SMART" id="SM00642">
    <property type="entry name" value="Aamy"/>
    <property type="match status" value="1"/>
</dbReference>
<dbReference type="Gene3D" id="3.90.400.10">
    <property type="entry name" value="Oligo-1,6-glucosidase, Domain 2"/>
    <property type="match status" value="1"/>
</dbReference>
<dbReference type="CDD" id="cd11332">
    <property type="entry name" value="AmyAc_OligoGlu_TS"/>
    <property type="match status" value="1"/>
</dbReference>
<keyword evidence="4" id="KW-1185">Reference proteome</keyword>
<dbReference type="OrthoDB" id="9043248at2"/>
<dbReference type="GO" id="GO:0004556">
    <property type="term" value="F:alpha-amylase activity"/>
    <property type="evidence" value="ECO:0007669"/>
    <property type="project" value="TreeGrafter"/>
</dbReference>
<name>A0A4Q9KN82_PROTD</name>
<dbReference type="InterPro" id="IPR017853">
    <property type="entry name" value="GH"/>
</dbReference>
<dbReference type="PANTHER" id="PTHR10357">
    <property type="entry name" value="ALPHA-AMYLASE FAMILY MEMBER"/>
    <property type="match status" value="1"/>
</dbReference>
<dbReference type="InterPro" id="IPR045857">
    <property type="entry name" value="O16G_dom_2"/>
</dbReference>
<dbReference type="AlphaFoldDB" id="A0A4Q9KN82"/>
<evidence type="ECO:0000256" key="1">
    <source>
        <dbReference type="ARBA" id="ARBA00008061"/>
    </source>
</evidence>
<comment type="caution">
    <text evidence="3">The sequence shown here is derived from an EMBL/GenBank/DDBJ whole genome shotgun (WGS) entry which is preliminary data.</text>
</comment>
<dbReference type="Gene3D" id="3.20.20.80">
    <property type="entry name" value="Glycosidases"/>
    <property type="match status" value="2"/>
</dbReference>
<dbReference type="EMBL" id="SDMR01000002">
    <property type="protein sequence ID" value="TBT96047.1"/>
    <property type="molecule type" value="Genomic_DNA"/>
</dbReference>
<gene>
    <name evidence="3" type="ORF">ET996_03555</name>
</gene>
<dbReference type="RefSeq" id="WP_131171162.1">
    <property type="nucleotide sequence ID" value="NZ_FXTL01000002.1"/>
</dbReference>
<reference evidence="3 4" key="1">
    <citation type="submission" date="2019-01" db="EMBL/GenBank/DDBJ databases">
        <title>Lactibacter flavus gen. nov., sp. nov., a novel bacterium of the family Propionibacteriaceae isolated from raw milk and dairy products.</title>
        <authorList>
            <person name="Huptas C."/>
            <person name="Wenning M."/>
            <person name="Breitenwieser F."/>
            <person name="Doll E."/>
            <person name="Von Neubeck M."/>
            <person name="Busse H.-J."/>
            <person name="Scherer S."/>
        </authorList>
    </citation>
    <scope>NUCLEOTIDE SEQUENCE [LARGE SCALE GENOMIC DNA]</scope>
    <source>
        <strain evidence="3 4">DSM 22130</strain>
    </source>
</reference>
<dbReference type="GO" id="GO:0009313">
    <property type="term" value="P:oligosaccharide catabolic process"/>
    <property type="evidence" value="ECO:0007669"/>
    <property type="project" value="TreeGrafter"/>
</dbReference>
<dbReference type="InterPro" id="IPR006047">
    <property type="entry name" value="GH13_cat_dom"/>
</dbReference>
<evidence type="ECO:0000313" key="4">
    <source>
        <dbReference type="Proteomes" id="UP000291933"/>
    </source>
</evidence>
<sequence length="563" mass="62026">MAHTAPESTVRPDPNWWRHAVVYQIYPRSFADSNGDGVGDIGGIRAHLDHLAELGVDAIWINPWYPSPMKDAGYDVSDYRDIEPIFGTMAEAEALIAEAHARGIRVIIDIVPNHTSDQHRWFKDAVAAGPGSPERERFIVRDGRGEDGAEPPNDWMSVFGGPAWTRLTDADGRGEQWYLRLFAPEQPDVNWSHPDIHAEFEETLRFWFDRGVDGFRIDVAHGLVKDPSLPDLDGLGFPLPDDTPDGVDHPHWDRPDVHEIFRAWRRVADSYEGARAFCGEIWVGRDARLAAYLRPDELHTAFNFNFLMAPWLPGPMRTVIDRTLDAHASVGAPPTWVLGNHDVCRPVSRYARPQDLLKPEDRFLSDFLPFPADFEVGLRRARAAALLSLALPGGAYIYQGEELGLPEAEAIPREALQDPWAFGTNFENLGRDGCRVPLPWTASGDTFGFGPIGGEQPWLPQPEFFGRLSAAAQEGDPSSTLSFYRAALKARAGNPALGDGGMTWVDAGPEVLAFTRDPGFGCWVNFGPEPVALPAGAEPILSSGAPIDGGLLPSDTAVWLRLA</sequence>
<dbReference type="Pfam" id="PF00128">
    <property type="entry name" value="Alpha-amylase"/>
    <property type="match status" value="1"/>
</dbReference>
<evidence type="ECO:0000259" key="2">
    <source>
        <dbReference type="SMART" id="SM00642"/>
    </source>
</evidence>
<organism evidence="3 4">
    <name type="scientific">Propioniciclava tarda</name>
    <dbReference type="NCBI Taxonomy" id="433330"/>
    <lineage>
        <taxon>Bacteria</taxon>
        <taxon>Bacillati</taxon>
        <taxon>Actinomycetota</taxon>
        <taxon>Actinomycetes</taxon>
        <taxon>Propionibacteriales</taxon>
        <taxon>Propionibacteriaceae</taxon>
        <taxon>Propioniciclava</taxon>
    </lineage>
</organism>
<proteinExistence type="inferred from homology"/>
<protein>
    <submittedName>
        <fullName evidence="3">Glycoside hydrolase family 13 protein</fullName>
    </submittedName>
</protein>
<dbReference type="SUPFAM" id="SSF51445">
    <property type="entry name" value="(Trans)glycosidases"/>
    <property type="match status" value="1"/>
</dbReference>
<comment type="similarity">
    <text evidence="1">Belongs to the glycosyl hydrolase 13 family.</text>
</comment>